<dbReference type="Pfam" id="PF00126">
    <property type="entry name" value="HTH_1"/>
    <property type="match status" value="1"/>
</dbReference>
<dbReference type="GO" id="GO:0003700">
    <property type="term" value="F:DNA-binding transcription factor activity"/>
    <property type="evidence" value="ECO:0007669"/>
    <property type="project" value="InterPro"/>
</dbReference>
<dbReference type="PROSITE" id="PS50931">
    <property type="entry name" value="HTH_LYSR"/>
    <property type="match status" value="1"/>
</dbReference>
<dbReference type="OrthoDB" id="9803030at2"/>
<dbReference type="InterPro" id="IPR005119">
    <property type="entry name" value="LysR_subst-bd"/>
</dbReference>
<dbReference type="PANTHER" id="PTHR30419:SF8">
    <property type="entry name" value="NITROGEN ASSIMILATION TRANSCRIPTIONAL ACTIVATOR-RELATED"/>
    <property type="match status" value="1"/>
</dbReference>
<keyword evidence="7" id="KW-1185">Reference proteome</keyword>
<dbReference type="Proteomes" id="UP000295696">
    <property type="component" value="Unassembled WGS sequence"/>
</dbReference>
<dbReference type="Gene3D" id="3.40.190.290">
    <property type="match status" value="1"/>
</dbReference>
<accession>A0A4R3J369</accession>
<comment type="similarity">
    <text evidence="1">Belongs to the LysR transcriptional regulatory family.</text>
</comment>
<dbReference type="AlphaFoldDB" id="A0A4R3J369"/>
<proteinExistence type="inferred from homology"/>
<evidence type="ECO:0000256" key="2">
    <source>
        <dbReference type="ARBA" id="ARBA00023015"/>
    </source>
</evidence>
<evidence type="ECO:0000259" key="5">
    <source>
        <dbReference type="PROSITE" id="PS50931"/>
    </source>
</evidence>
<dbReference type="PRINTS" id="PR00039">
    <property type="entry name" value="HTHLYSR"/>
</dbReference>
<evidence type="ECO:0000313" key="7">
    <source>
        <dbReference type="Proteomes" id="UP000295696"/>
    </source>
</evidence>
<dbReference type="SUPFAM" id="SSF46785">
    <property type="entry name" value="Winged helix' DNA-binding domain"/>
    <property type="match status" value="1"/>
</dbReference>
<name>A0A4R3J369_9RHOB</name>
<evidence type="ECO:0000256" key="3">
    <source>
        <dbReference type="ARBA" id="ARBA00023125"/>
    </source>
</evidence>
<dbReference type="Gene3D" id="1.10.10.10">
    <property type="entry name" value="Winged helix-like DNA-binding domain superfamily/Winged helix DNA-binding domain"/>
    <property type="match status" value="1"/>
</dbReference>
<gene>
    <name evidence="6" type="ORF">EDD52_11940</name>
</gene>
<comment type="caution">
    <text evidence="6">The sequence shown here is derived from an EMBL/GenBank/DDBJ whole genome shotgun (WGS) entry which is preliminary data.</text>
</comment>
<keyword evidence="3 6" id="KW-0238">DNA-binding</keyword>
<organism evidence="6 7">
    <name type="scientific">Primorskyibacter sedentarius</name>
    <dbReference type="NCBI Taxonomy" id="745311"/>
    <lineage>
        <taxon>Bacteria</taxon>
        <taxon>Pseudomonadati</taxon>
        <taxon>Pseudomonadota</taxon>
        <taxon>Alphaproteobacteria</taxon>
        <taxon>Rhodobacterales</taxon>
        <taxon>Roseobacteraceae</taxon>
        <taxon>Primorskyibacter</taxon>
    </lineage>
</organism>
<keyword evidence="4" id="KW-0804">Transcription</keyword>
<reference evidence="6 7" key="1">
    <citation type="submission" date="2019-03" db="EMBL/GenBank/DDBJ databases">
        <title>Genomic Encyclopedia of Type Strains, Phase IV (KMG-IV): sequencing the most valuable type-strain genomes for metagenomic binning, comparative biology and taxonomic classification.</title>
        <authorList>
            <person name="Goeker M."/>
        </authorList>
    </citation>
    <scope>NUCLEOTIDE SEQUENCE [LARGE SCALE GENOMIC DNA]</scope>
    <source>
        <strain evidence="6 7">DSM 104836</strain>
    </source>
</reference>
<dbReference type="EMBL" id="SLZU01000019">
    <property type="protein sequence ID" value="TCS59737.1"/>
    <property type="molecule type" value="Genomic_DNA"/>
</dbReference>
<dbReference type="Pfam" id="PF03466">
    <property type="entry name" value="LysR_substrate"/>
    <property type="match status" value="1"/>
</dbReference>
<dbReference type="FunFam" id="1.10.10.10:FF:000001">
    <property type="entry name" value="LysR family transcriptional regulator"/>
    <property type="match status" value="1"/>
</dbReference>
<evidence type="ECO:0000256" key="1">
    <source>
        <dbReference type="ARBA" id="ARBA00009437"/>
    </source>
</evidence>
<dbReference type="InterPro" id="IPR036390">
    <property type="entry name" value="WH_DNA-bd_sf"/>
</dbReference>
<sequence length="306" mass="32869">MNRGIFDLRLLGYFHRTAQTGNITRAAAELNVAQPTLSKALKLLEDQVGTPLLERHAHGISLTPIGARLAEHAAVVVAQVSDAAAEMAQLQTGQGGHVHIGAGPSWVRRMLPEAISRITVQRPDMMIEVHTGFDESLLVRLAKGALDFVVAERPLEGESGNLEFRLLTSDDLIVVGRANHPLAGRRSVPTLEALALAWALPPGDTLARRKLDGRAISLGHSPPQANVVSTSLTFLLTHASLTDTLIYTTRSQLLTPEGAKLVEIDVPELVTNRQAGLIFRSPGLLTPAARVIADALIEECTADPYN</sequence>
<feature type="domain" description="HTH lysR-type" evidence="5">
    <location>
        <begin position="6"/>
        <end position="63"/>
    </location>
</feature>
<dbReference type="SUPFAM" id="SSF53850">
    <property type="entry name" value="Periplasmic binding protein-like II"/>
    <property type="match status" value="1"/>
</dbReference>
<dbReference type="GO" id="GO:0003677">
    <property type="term" value="F:DNA binding"/>
    <property type="evidence" value="ECO:0007669"/>
    <property type="project" value="UniProtKB-KW"/>
</dbReference>
<evidence type="ECO:0000256" key="4">
    <source>
        <dbReference type="ARBA" id="ARBA00023163"/>
    </source>
</evidence>
<keyword evidence="2" id="KW-0805">Transcription regulation</keyword>
<evidence type="ECO:0000313" key="6">
    <source>
        <dbReference type="EMBL" id="TCS59737.1"/>
    </source>
</evidence>
<protein>
    <submittedName>
        <fullName evidence="6">DNA-binding transcriptional LysR family regulator</fullName>
    </submittedName>
</protein>
<dbReference type="InterPro" id="IPR036388">
    <property type="entry name" value="WH-like_DNA-bd_sf"/>
</dbReference>
<dbReference type="GO" id="GO:0005829">
    <property type="term" value="C:cytosol"/>
    <property type="evidence" value="ECO:0007669"/>
    <property type="project" value="TreeGrafter"/>
</dbReference>
<dbReference type="InterPro" id="IPR000847">
    <property type="entry name" value="LysR_HTH_N"/>
</dbReference>
<dbReference type="InterPro" id="IPR050950">
    <property type="entry name" value="HTH-type_LysR_regulators"/>
</dbReference>
<dbReference type="RefSeq" id="WP_132247863.1">
    <property type="nucleotide sequence ID" value="NZ_SLZU01000019.1"/>
</dbReference>
<dbReference type="PANTHER" id="PTHR30419">
    <property type="entry name" value="HTH-TYPE TRANSCRIPTIONAL REGULATOR YBHD"/>
    <property type="match status" value="1"/>
</dbReference>